<dbReference type="Proteomes" id="UP000008177">
    <property type="component" value="Unplaced contigs"/>
</dbReference>
<evidence type="ECO:0000313" key="2">
    <source>
        <dbReference type="Proteomes" id="UP000008177"/>
    </source>
</evidence>
<sequence>MSLNFLQQKSLNIAARSHFVSGMHSIGRRLATSSILSSSQGELQPIIFSVRCTPLGSWAFDLRKCMEIDDNSDDDQRATTGEAAPHP</sequence>
<accession>G2XZI4</accession>
<proteinExistence type="predicted"/>
<dbReference type="AlphaFoldDB" id="G2XZI4"/>
<dbReference type="HOGENOM" id="CLU_2483090_0_0_1"/>
<reference evidence="2" key="1">
    <citation type="journal article" date="2011" name="PLoS Genet.">
        <title>Genomic analysis of the necrotrophic fungal pathogens Sclerotinia sclerotiorum and Botrytis cinerea.</title>
        <authorList>
            <person name="Amselem J."/>
            <person name="Cuomo C.A."/>
            <person name="van Kan J.A."/>
            <person name="Viaud M."/>
            <person name="Benito E.P."/>
            <person name="Couloux A."/>
            <person name="Coutinho P.M."/>
            <person name="de Vries R.P."/>
            <person name="Dyer P.S."/>
            <person name="Fillinger S."/>
            <person name="Fournier E."/>
            <person name="Gout L."/>
            <person name="Hahn M."/>
            <person name="Kohn L."/>
            <person name="Lapalu N."/>
            <person name="Plummer K.M."/>
            <person name="Pradier J.M."/>
            <person name="Quevillon E."/>
            <person name="Sharon A."/>
            <person name="Simon A."/>
            <person name="ten Have A."/>
            <person name="Tudzynski B."/>
            <person name="Tudzynski P."/>
            <person name="Wincker P."/>
            <person name="Andrew M."/>
            <person name="Anthouard V."/>
            <person name="Beever R.E."/>
            <person name="Beffa R."/>
            <person name="Benoit I."/>
            <person name="Bouzid O."/>
            <person name="Brault B."/>
            <person name="Chen Z."/>
            <person name="Choquer M."/>
            <person name="Collemare J."/>
            <person name="Cotton P."/>
            <person name="Danchin E.G."/>
            <person name="Da Silva C."/>
            <person name="Gautier A."/>
            <person name="Giraud C."/>
            <person name="Giraud T."/>
            <person name="Gonzalez C."/>
            <person name="Grossetete S."/>
            <person name="Guldener U."/>
            <person name="Henrissat B."/>
            <person name="Howlett B.J."/>
            <person name="Kodira C."/>
            <person name="Kretschmer M."/>
            <person name="Lappartient A."/>
            <person name="Leroch M."/>
            <person name="Levis C."/>
            <person name="Mauceli E."/>
            <person name="Neuveglise C."/>
            <person name="Oeser B."/>
            <person name="Pearson M."/>
            <person name="Poulain J."/>
            <person name="Poussereau N."/>
            <person name="Quesneville H."/>
            <person name="Rascle C."/>
            <person name="Schumacher J."/>
            <person name="Segurens B."/>
            <person name="Sexton A."/>
            <person name="Silva E."/>
            <person name="Sirven C."/>
            <person name="Soanes D.M."/>
            <person name="Talbot N.J."/>
            <person name="Templeton M."/>
            <person name="Yandava C."/>
            <person name="Yarden O."/>
            <person name="Zeng Q."/>
            <person name="Rollins J.A."/>
            <person name="Lebrun M.H."/>
            <person name="Dickman M."/>
        </authorList>
    </citation>
    <scope>NUCLEOTIDE SEQUENCE [LARGE SCALE GENOMIC DNA]</scope>
    <source>
        <strain evidence="2">T4</strain>
    </source>
</reference>
<organism evidence="1 2">
    <name type="scientific">Botryotinia fuckeliana (strain T4)</name>
    <name type="common">Noble rot fungus</name>
    <name type="synonym">Botrytis cinerea</name>
    <dbReference type="NCBI Taxonomy" id="999810"/>
    <lineage>
        <taxon>Eukaryota</taxon>
        <taxon>Fungi</taxon>
        <taxon>Dikarya</taxon>
        <taxon>Ascomycota</taxon>
        <taxon>Pezizomycotina</taxon>
        <taxon>Leotiomycetes</taxon>
        <taxon>Helotiales</taxon>
        <taxon>Sclerotiniaceae</taxon>
        <taxon>Botrytis</taxon>
    </lineage>
</organism>
<name>G2XZI4_BOTF4</name>
<gene>
    <name evidence="1" type="ORF">BofuT4_uP048890.1</name>
</gene>
<protein>
    <submittedName>
        <fullName evidence="1">Uncharacterized protein</fullName>
    </submittedName>
</protein>
<dbReference type="InParanoid" id="G2XZI4"/>
<dbReference type="EMBL" id="FQ790278">
    <property type="protein sequence ID" value="CCD45871.1"/>
    <property type="molecule type" value="Genomic_DNA"/>
</dbReference>
<evidence type="ECO:0000313" key="1">
    <source>
        <dbReference type="EMBL" id="CCD45871.1"/>
    </source>
</evidence>